<dbReference type="InterPro" id="IPR024775">
    <property type="entry name" value="DinB-like"/>
</dbReference>
<keyword evidence="2" id="KW-0378">Hydrolase</keyword>
<protein>
    <submittedName>
        <fullName evidence="2">Metal-dependent hydrolase</fullName>
    </submittedName>
</protein>
<evidence type="ECO:0000259" key="1">
    <source>
        <dbReference type="Pfam" id="PF12867"/>
    </source>
</evidence>
<dbReference type="AlphaFoldDB" id="A0A9X2RA90"/>
<sequence length="181" mass="21566">MTSEELDKIRYPIGKFEFPDNVTDFQVEQWIDILEEFPGKLNRLVRPLSSVQLNTPYRLQGWTIRQLVHHIADSHTNALLRFKWTLTEKTPTIKAYDQNAFALLDDSIWAPAELSLDFLMTLHAKWVFLLDRLDRPSLEKEFLHPETREKVKLIWLLGHYAWHSRHHYAHIENILIKKGWI</sequence>
<dbReference type="Gene3D" id="1.20.120.450">
    <property type="entry name" value="dinb family like domain"/>
    <property type="match status" value="1"/>
</dbReference>
<evidence type="ECO:0000313" key="3">
    <source>
        <dbReference type="Proteomes" id="UP001155280"/>
    </source>
</evidence>
<keyword evidence="3" id="KW-1185">Reference proteome</keyword>
<reference evidence="2" key="1">
    <citation type="submission" date="2022-07" db="EMBL/GenBank/DDBJ databases">
        <title>Gramela sediminis sp. nov., isolated from deep-sea sediment of the Indian Ocean.</title>
        <authorList>
            <person name="Shi H."/>
        </authorList>
    </citation>
    <scope>NUCLEOTIDE SEQUENCE</scope>
    <source>
        <strain evidence="2">GC03-9</strain>
    </source>
</reference>
<dbReference type="GO" id="GO:0016787">
    <property type="term" value="F:hydrolase activity"/>
    <property type="evidence" value="ECO:0007669"/>
    <property type="project" value="UniProtKB-KW"/>
</dbReference>
<proteinExistence type="predicted"/>
<dbReference type="InterPro" id="IPR034660">
    <property type="entry name" value="DinB/YfiT-like"/>
</dbReference>
<accession>A0A9X2RA90</accession>
<dbReference type="Pfam" id="PF12867">
    <property type="entry name" value="DinB_2"/>
    <property type="match status" value="1"/>
</dbReference>
<dbReference type="NCBIfam" id="NF009807">
    <property type="entry name" value="PRK13291.1"/>
    <property type="match status" value="1"/>
</dbReference>
<dbReference type="EMBL" id="JANCNS010000003">
    <property type="protein sequence ID" value="MCP9201233.1"/>
    <property type="molecule type" value="Genomic_DNA"/>
</dbReference>
<dbReference type="RefSeq" id="WP_241552105.1">
    <property type="nucleotide sequence ID" value="NZ_JANCNS010000003.1"/>
</dbReference>
<dbReference type="SUPFAM" id="SSF109854">
    <property type="entry name" value="DinB/YfiT-like putative metalloenzymes"/>
    <property type="match status" value="1"/>
</dbReference>
<dbReference type="Proteomes" id="UP001155280">
    <property type="component" value="Unassembled WGS sequence"/>
</dbReference>
<organism evidence="2 3">
    <name type="scientific">Christiangramia oceanisediminis</name>
    <dbReference type="NCBI Taxonomy" id="2920386"/>
    <lineage>
        <taxon>Bacteria</taxon>
        <taxon>Pseudomonadati</taxon>
        <taxon>Bacteroidota</taxon>
        <taxon>Flavobacteriia</taxon>
        <taxon>Flavobacteriales</taxon>
        <taxon>Flavobacteriaceae</taxon>
        <taxon>Christiangramia</taxon>
    </lineage>
</organism>
<name>A0A9X2RA90_9FLAO</name>
<comment type="caution">
    <text evidence="2">The sequence shown here is derived from an EMBL/GenBank/DDBJ whole genome shotgun (WGS) entry which is preliminary data.</text>
</comment>
<gene>
    <name evidence="2" type="ORF">MKO06_15085</name>
</gene>
<feature type="domain" description="DinB-like" evidence="1">
    <location>
        <begin position="34"/>
        <end position="171"/>
    </location>
</feature>
<evidence type="ECO:0000313" key="2">
    <source>
        <dbReference type="EMBL" id="MCP9201233.1"/>
    </source>
</evidence>